<feature type="binding site" evidence="17">
    <location>
        <position position="126"/>
    </location>
    <ligand>
        <name>Ca(2+)</name>
        <dbReference type="ChEBI" id="CHEBI:29108"/>
        <label>2</label>
    </ligand>
</feature>
<dbReference type="PRINTS" id="PR00138">
    <property type="entry name" value="MATRIXIN"/>
</dbReference>
<comment type="cofactor">
    <cofactor evidence="17">
        <name>Zn(2+)</name>
        <dbReference type="ChEBI" id="CHEBI:29105"/>
    </cofactor>
    <text evidence="17">Binds 2 Zn(2+) ions per subunit.</text>
</comment>
<dbReference type="Pfam" id="PF00045">
    <property type="entry name" value="Hemopexin"/>
    <property type="match status" value="2"/>
</dbReference>
<dbReference type="SMART" id="SM00120">
    <property type="entry name" value="HX"/>
    <property type="match status" value="4"/>
</dbReference>
<keyword evidence="3" id="KW-0964">Secreted</keyword>
<dbReference type="SUPFAM" id="SSF47090">
    <property type="entry name" value="PGBD-like"/>
    <property type="match status" value="1"/>
</dbReference>
<feature type="region of interest" description="Disordered" evidence="22">
    <location>
        <begin position="204"/>
        <end position="227"/>
    </location>
</feature>
<gene>
    <name evidence="24" type="ORF">GDO86_004697</name>
</gene>
<dbReference type="FunFam" id="3.40.390.10:FF:000007">
    <property type="entry name" value="Collagenase 3"/>
    <property type="match status" value="1"/>
</dbReference>
<dbReference type="InterPro" id="IPR006026">
    <property type="entry name" value="Peptidase_Metallo"/>
</dbReference>
<feature type="disulfide bond" evidence="18">
    <location>
        <begin position="226"/>
        <end position="411"/>
    </location>
</feature>
<feature type="binding site" evidence="17">
    <location>
        <position position="117"/>
    </location>
    <ligand>
        <name>Zn(2+)</name>
        <dbReference type="ChEBI" id="CHEBI:29105"/>
        <label>1</label>
    </ligand>
</feature>
<dbReference type="SMART" id="SM00235">
    <property type="entry name" value="ZnMc"/>
    <property type="match status" value="1"/>
</dbReference>
<evidence type="ECO:0000256" key="21">
    <source>
        <dbReference type="PROSITE-ProRule" id="PRU01011"/>
    </source>
</evidence>
<dbReference type="Pfam" id="PF00413">
    <property type="entry name" value="Peptidase_M10"/>
    <property type="match status" value="1"/>
</dbReference>
<evidence type="ECO:0000313" key="24">
    <source>
        <dbReference type="EMBL" id="KAG8452986.1"/>
    </source>
</evidence>
<feature type="binding site" evidence="17">
    <location>
        <position position="58"/>
    </location>
    <ligand>
        <name>Ca(2+)</name>
        <dbReference type="ChEBI" id="CHEBI:29108"/>
        <label>1</label>
    </ligand>
</feature>
<evidence type="ECO:0000256" key="14">
    <source>
        <dbReference type="ARBA" id="ARBA00023157"/>
    </source>
</evidence>
<comment type="cofactor">
    <cofactor evidence="17">
        <name>Ca(2+)</name>
        <dbReference type="ChEBI" id="CHEBI:29108"/>
    </cofactor>
    <text evidence="17">Can bind about 5 Ca(2+) ions per subunit.</text>
</comment>
<feature type="repeat" description="Hemopexin" evidence="21">
    <location>
        <begin position="320"/>
        <end position="368"/>
    </location>
</feature>
<dbReference type="InterPro" id="IPR021158">
    <property type="entry name" value="Pept_M10A_Zn_BS"/>
</dbReference>
<dbReference type="GO" id="GO:0031012">
    <property type="term" value="C:extracellular matrix"/>
    <property type="evidence" value="ECO:0007669"/>
    <property type="project" value="InterPro"/>
</dbReference>
<feature type="binding site" evidence="16">
    <location>
        <position position="156"/>
    </location>
    <ligand>
        <name>Zn(2+)</name>
        <dbReference type="ChEBI" id="CHEBI:29105"/>
        <label>2</label>
        <note>catalytic</note>
    </ligand>
</feature>
<keyword evidence="14 18" id="KW-1015">Disulfide bond</keyword>
<dbReference type="GO" id="GO:0006508">
    <property type="term" value="P:proteolysis"/>
    <property type="evidence" value="ECO:0007669"/>
    <property type="project" value="UniProtKB-KW"/>
</dbReference>
<proteinExistence type="inferred from homology"/>
<feature type="binding site" evidence="17">
    <location>
        <position position="102"/>
    </location>
    <ligand>
        <name>Zn(2+)</name>
        <dbReference type="ChEBI" id="CHEBI:29105"/>
        <label>1</label>
    </ligand>
</feature>
<dbReference type="EMBL" id="JAACNH010000002">
    <property type="protein sequence ID" value="KAG8452986.1"/>
    <property type="molecule type" value="Genomic_DNA"/>
</dbReference>
<dbReference type="SUPFAM" id="SSF50923">
    <property type="entry name" value="Hemopexin-like domain"/>
    <property type="match status" value="1"/>
</dbReference>
<keyword evidence="8" id="KW-0677">Repeat</keyword>
<comment type="similarity">
    <text evidence="2">Belongs to the peptidase M10A family.</text>
</comment>
<dbReference type="CDD" id="cd04278">
    <property type="entry name" value="ZnMc_MMP"/>
    <property type="match status" value="1"/>
</dbReference>
<keyword evidence="10 16" id="KW-0862">Zinc</keyword>
<evidence type="ECO:0000256" key="7">
    <source>
        <dbReference type="ARBA" id="ARBA00022729"/>
    </source>
</evidence>
<dbReference type="SUPFAM" id="SSF55486">
    <property type="entry name" value="Metalloproteases ('zincins'), catalytic domain"/>
    <property type="match status" value="1"/>
</dbReference>
<keyword evidence="6 16" id="KW-0479">Metal-binding</keyword>
<feature type="binding site" evidence="17">
    <location>
        <position position="326"/>
    </location>
    <ligand>
        <name>Ca(2+)</name>
        <dbReference type="ChEBI" id="CHEBI:29108"/>
        <label>5</label>
    </ligand>
</feature>
<evidence type="ECO:0000256" key="12">
    <source>
        <dbReference type="ARBA" id="ARBA00023049"/>
    </source>
</evidence>
<organism evidence="24 25">
    <name type="scientific">Hymenochirus boettgeri</name>
    <name type="common">Congo dwarf clawed frog</name>
    <dbReference type="NCBI Taxonomy" id="247094"/>
    <lineage>
        <taxon>Eukaryota</taxon>
        <taxon>Metazoa</taxon>
        <taxon>Chordata</taxon>
        <taxon>Craniata</taxon>
        <taxon>Vertebrata</taxon>
        <taxon>Euteleostomi</taxon>
        <taxon>Amphibia</taxon>
        <taxon>Batrachia</taxon>
        <taxon>Anura</taxon>
        <taxon>Pipoidea</taxon>
        <taxon>Pipidae</taxon>
        <taxon>Pipinae</taxon>
        <taxon>Hymenochirus</taxon>
    </lineage>
</organism>
<dbReference type="InterPro" id="IPR033739">
    <property type="entry name" value="M10A_MMP"/>
</dbReference>
<comment type="subcellular location">
    <subcellularLocation>
        <location evidence="1">Secreted</location>
        <location evidence="1">Extracellular space</location>
        <location evidence="1">Extracellular matrix</location>
    </subcellularLocation>
</comment>
<feature type="binding site" evidence="17">
    <location>
        <position position="276"/>
    </location>
    <ligand>
        <name>Ca(2+)</name>
        <dbReference type="ChEBI" id="CHEBI:29108"/>
        <label>4</label>
    </ligand>
</feature>
<feature type="binding site" evidence="17">
    <location>
        <position position="233"/>
    </location>
    <ligand>
        <name>Ca(2+)</name>
        <dbReference type="ChEBI" id="CHEBI:29108"/>
        <label>4</label>
    </ligand>
</feature>
<dbReference type="PANTHER" id="PTHR10201">
    <property type="entry name" value="MATRIX METALLOPROTEINASE"/>
    <property type="match status" value="1"/>
</dbReference>
<evidence type="ECO:0000256" key="20">
    <source>
        <dbReference type="PIRSR" id="PIRSR621190-5"/>
    </source>
</evidence>
<keyword evidence="11 17" id="KW-0106">Calcium</keyword>
<dbReference type="OrthoDB" id="406838at2759"/>
<evidence type="ECO:0000256" key="6">
    <source>
        <dbReference type="ARBA" id="ARBA00022723"/>
    </source>
</evidence>
<feature type="binding site" evidence="17">
    <location>
        <position position="373"/>
    </location>
    <ligand>
        <name>Ca(2+)</name>
        <dbReference type="ChEBI" id="CHEBI:29108"/>
        <label>4</label>
    </ligand>
</feature>
<dbReference type="GO" id="GO:0030574">
    <property type="term" value="P:collagen catabolic process"/>
    <property type="evidence" value="ECO:0007669"/>
    <property type="project" value="TreeGrafter"/>
</dbReference>
<keyword evidence="4" id="KW-0272">Extracellular matrix</keyword>
<keyword evidence="5" id="KW-0645">Protease</keyword>
<feature type="binding site" evidence="17">
    <location>
        <position position="170"/>
    </location>
    <ligand>
        <name>Zn(2+)</name>
        <dbReference type="ChEBI" id="CHEBI:29105"/>
        <label>2</label>
        <note>catalytic</note>
    </ligand>
</feature>
<keyword evidence="12" id="KW-0482">Metalloprotease</keyword>
<reference evidence="24" key="1">
    <citation type="thesis" date="2020" institute="ProQuest LLC" country="789 East Eisenhower Parkway, Ann Arbor, MI, USA">
        <title>Comparative Genomics and Chromosome Evolution.</title>
        <authorList>
            <person name="Mudd A.B."/>
        </authorList>
    </citation>
    <scope>NUCLEOTIDE SEQUENCE</scope>
    <source>
        <strain evidence="24">Female2</strain>
        <tissue evidence="24">Blood</tissue>
    </source>
</reference>
<name>A0A8T2KF36_9PIPI</name>
<feature type="binding site" evidence="17">
    <location>
        <position position="110"/>
    </location>
    <ligand>
        <name>Ca(2+)</name>
        <dbReference type="ChEBI" id="CHEBI:29108"/>
        <label>3</label>
    </ligand>
</feature>
<feature type="binding site" evidence="17">
    <location>
        <position position="132"/>
    </location>
    <ligand>
        <name>Ca(2+)</name>
        <dbReference type="ChEBI" id="CHEBI:29108"/>
        <label>3</label>
    </ligand>
</feature>
<feature type="binding site" evidence="16">
    <location>
        <position position="162"/>
    </location>
    <ligand>
        <name>Zn(2+)</name>
        <dbReference type="ChEBI" id="CHEBI:29105"/>
        <label>2</label>
        <note>catalytic</note>
    </ligand>
</feature>
<dbReference type="InterPro" id="IPR018487">
    <property type="entry name" value="Hemopexin-like_repeat"/>
</dbReference>
<dbReference type="PROSITE" id="PS51642">
    <property type="entry name" value="HEMOPEXIN_2"/>
    <property type="match status" value="3"/>
</dbReference>
<protein>
    <recommendedName>
        <fullName evidence="23">Peptidase metallopeptidase domain-containing protein</fullName>
    </recommendedName>
</protein>
<dbReference type="PANTHER" id="PTHR10201:SF267">
    <property type="entry name" value="MACROPHAGE METALLOELASTASE"/>
    <property type="match status" value="1"/>
</dbReference>
<feature type="binding site" evidence="16">
    <location>
        <position position="152"/>
    </location>
    <ligand>
        <name>Zn(2+)</name>
        <dbReference type="ChEBI" id="CHEBI:29105"/>
        <label>2</label>
        <note>catalytic</note>
    </ligand>
</feature>
<evidence type="ECO:0000256" key="10">
    <source>
        <dbReference type="ARBA" id="ARBA00022833"/>
    </source>
</evidence>
<evidence type="ECO:0000256" key="1">
    <source>
        <dbReference type="ARBA" id="ARBA00004498"/>
    </source>
</evidence>
<evidence type="ECO:0000256" key="18">
    <source>
        <dbReference type="PIRSR" id="PIRSR621190-3"/>
    </source>
</evidence>
<dbReference type="CDD" id="cd00094">
    <property type="entry name" value="HX"/>
    <property type="match status" value="1"/>
</dbReference>
<evidence type="ECO:0000256" key="8">
    <source>
        <dbReference type="ARBA" id="ARBA00022737"/>
    </source>
</evidence>
<feature type="binding site" evidence="17">
    <location>
        <position position="135"/>
    </location>
    <ligand>
        <name>Ca(2+)</name>
        <dbReference type="ChEBI" id="CHEBI:29108"/>
        <label>3</label>
    </ligand>
</feature>
<evidence type="ECO:0000256" key="9">
    <source>
        <dbReference type="ARBA" id="ARBA00022801"/>
    </source>
</evidence>
<evidence type="ECO:0000256" key="2">
    <source>
        <dbReference type="ARBA" id="ARBA00010370"/>
    </source>
</evidence>
<keyword evidence="13" id="KW-0865">Zymogen</keyword>
<evidence type="ECO:0000256" key="11">
    <source>
        <dbReference type="ARBA" id="ARBA00022837"/>
    </source>
</evidence>
<evidence type="ECO:0000256" key="16">
    <source>
        <dbReference type="PIRSR" id="PIRSR001191-2"/>
    </source>
</evidence>
<feature type="binding site" evidence="17">
    <location>
        <position position="278"/>
    </location>
    <ligand>
        <name>Ca(2+)</name>
        <dbReference type="ChEBI" id="CHEBI:29108"/>
        <label>5</label>
    </ligand>
</feature>
<feature type="domain" description="Peptidase metallopeptidase" evidence="23">
    <location>
        <begin position="39"/>
        <end position="201"/>
    </location>
</feature>
<evidence type="ECO:0000256" key="13">
    <source>
        <dbReference type="ARBA" id="ARBA00023145"/>
    </source>
</evidence>
<feature type="binding site" evidence="17">
    <location>
        <position position="92"/>
    </location>
    <ligand>
        <name>Ca(2+)</name>
        <dbReference type="ChEBI" id="CHEBI:29108"/>
        <label>2</label>
    </ligand>
</feature>
<feature type="binding site" evidence="17">
    <location>
        <position position="104"/>
    </location>
    <ligand>
        <name>Zn(2+)</name>
        <dbReference type="ChEBI" id="CHEBI:29105"/>
        <label>1</label>
    </ligand>
</feature>
<dbReference type="AlphaFoldDB" id="A0A8T2KF36"/>
<dbReference type="Gene3D" id="2.110.10.10">
    <property type="entry name" value="Hemopexin-like domain"/>
    <property type="match status" value="1"/>
</dbReference>
<feature type="active site" evidence="15">
    <location>
        <position position="153"/>
    </location>
</feature>
<dbReference type="InterPro" id="IPR036365">
    <property type="entry name" value="PGBD-like_sf"/>
</dbReference>
<dbReference type="PIRSF" id="PIRSF001191">
    <property type="entry name" value="Peptidase_M10A_matrix"/>
    <property type="match status" value="1"/>
</dbReference>
<evidence type="ECO:0000259" key="23">
    <source>
        <dbReference type="SMART" id="SM00235"/>
    </source>
</evidence>
<dbReference type="FunFam" id="2.110.10.10:FF:000002">
    <property type="entry name" value="Matrix metallopeptidase 3"/>
    <property type="match status" value="1"/>
</dbReference>
<sequence>MQKFLGLEVTGKIDGITMGMMQKPRCGVPDVQSFSYFAGNPKWQKTTITYRIVNYTPDITRSEVDYAIAQAFRVWSDVTPLLFNQLYIGDADIMISFSAKAHGDFYPFDGPNGVLAHAFAPGDGIGGNAHFDEDETWTLGSQGANLFFVAAHELGHSLGLSHSNDAAALMYPTVSFGATINPAQYKLPADDVAGIQALYPKPVPSVKPTVKPTKPPRNPSSQQNKCDPNLEFDAVTSMRGDLLFFKDGVFWRKSTRTPEVETNPINIIWPSIGRVDAAYEVVGRDIVYLFKGRQHWATKGWTILPGYPKDIKSFGFPYSVSKIDAATLIKEEMKAVFFVGDKFYTFSHTTNKMDSKSPRMIKDGFPGIGKKVDAAFQNGYLYFSNGSTQTEYDNRRRQTVRTLYNYRWMNCK</sequence>
<evidence type="ECO:0000256" key="19">
    <source>
        <dbReference type="PIRSR" id="PIRSR621190-4"/>
    </source>
</evidence>
<dbReference type="Proteomes" id="UP000812440">
    <property type="component" value="Chromosome 2"/>
</dbReference>
<feature type="binding site" evidence="17">
    <location>
        <position position="109"/>
    </location>
    <ligand>
        <name>Ca(2+)</name>
        <dbReference type="ChEBI" id="CHEBI:29108"/>
        <label>3</label>
    </ligand>
</feature>
<evidence type="ECO:0000256" key="15">
    <source>
        <dbReference type="PIRSR" id="PIRSR001191-1"/>
    </source>
</evidence>
<keyword evidence="9" id="KW-0378">Hydrolase</keyword>
<dbReference type="InterPro" id="IPR024079">
    <property type="entry name" value="MetalloPept_cat_dom_sf"/>
</dbReference>
<dbReference type="GO" id="GO:0008270">
    <property type="term" value="F:zinc ion binding"/>
    <property type="evidence" value="ECO:0007669"/>
    <property type="project" value="InterPro"/>
</dbReference>
<feature type="short sequence motif" description="Cysteine switch" evidence="20">
    <location>
        <begin position="24"/>
        <end position="31"/>
    </location>
</feature>
<dbReference type="Gene3D" id="3.40.390.10">
    <property type="entry name" value="Collagenase (Catalytic Domain)"/>
    <property type="match status" value="1"/>
</dbReference>
<feature type="binding site" evidence="17">
    <location>
        <position position="130"/>
    </location>
    <ligand>
        <name>Zn(2+)</name>
        <dbReference type="ChEBI" id="CHEBI:29105"/>
        <label>1</label>
    </ligand>
</feature>
<dbReference type="GO" id="GO:0004222">
    <property type="term" value="F:metalloendopeptidase activity"/>
    <property type="evidence" value="ECO:0007669"/>
    <property type="project" value="InterPro"/>
</dbReference>
<feature type="repeat" description="Hemopexin" evidence="21">
    <location>
        <begin position="272"/>
        <end position="318"/>
    </location>
</feature>
<accession>A0A8T2KF36</accession>
<evidence type="ECO:0000256" key="22">
    <source>
        <dbReference type="SAM" id="MobiDB-lite"/>
    </source>
</evidence>
<evidence type="ECO:0000313" key="25">
    <source>
        <dbReference type="Proteomes" id="UP000812440"/>
    </source>
</evidence>
<evidence type="ECO:0000256" key="3">
    <source>
        <dbReference type="ARBA" id="ARBA00022525"/>
    </source>
</evidence>
<dbReference type="PROSITE" id="PS00546">
    <property type="entry name" value="CYSTEINE_SWITCH"/>
    <property type="match status" value="1"/>
</dbReference>
<dbReference type="GO" id="GO:0030198">
    <property type="term" value="P:extracellular matrix organization"/>
    <property type="evidence" value="ECO:0007669"/>
    <property type="project" value="TreeGrafter"/>
</dbReference>
<comment type="caution">
    <text evidence="24">The sequence shown here is derived from an EMBL/GenBank/DDBJ whole genome shotgun (WGS) entry which is preliminary data.</text>
</comment>
<dbReference type="InterPro" id="IPR000585">
    <property type="entry name" value="Hemopexin-like_dom"/>
</dbReference>
<feature type="binding site" evidence="17">
    <location>
        <position position="135"/>
    </location>
    <ligand>
        <name>Ca(2+)</name>
        <dbReference type="ChEBI" id="CHEBI:29108"/>
        <label>1</label>
    </ligand>
</feature>
<dbReference type="InterPro" id="IPR001818">
    <property type="entry name" value="Pept_M10_metallopeptidase"/>
</dbReference>
<feature type="binding site" description="in inhibited form" evidence="17">
    <location>
        <position position="26"/>
    </location>
    <ligand>
        <name>Zn(2+)</name>
        <dbReference type="ChEBI" id="CHEBI:29105"/>
        <label>2</label>
        <note>catalytic</note>
    </ligand>
</feature>
<evidence type="ECO:0000256" key="5">
    <source>
        <dbReference type="ARBA" id="ARBA00022670"/>
    </source>
</evidence>
<evidence type="ECO:0000256" key="4">
    <source>
        <dbReference type="ARBA" id="ARBA00022530"/>
    </source>
</evidence>
<feature type="repeat" description="Hemopexin" evidence="21">
    <location>
        <begin position="369"/>
        <end position="411"/>
    </location>
</feature>
<keyword evidence="25" id="KW-1185">Reference proteome</keyword>
<keyword evidence="7" id="KW-0732">Signal</keyword>
<dbReference type="InterPro" id="IPR021190">
    <property type="entry name" value="Pept_M10A"/>
</dbReference>
<evidence type="ECO:0000256" key="17">
    <source>
        <dbReference type="PIRSR" id="PIRSR621190-2"/>
    </source>
</evidence>
<dbReference type="InterPro" id="IPR036375">
    <property type="entry name" value="Hemopexin-like_dom_sf"/>
</dbReference>
<feature type="modified residue" description="Phosphotyrosine; by PKDCC" evidence="19">
    <location>
        <position position="307"/>
    </location>
</feature>